<sequence>MDSATHSKRQSTLRHTATAEAIRGFCDAYSRFSSVELRLETAELRQPMEFATHIPNPDSWPQMLR</sequence>
<reference evidence="1 2" key="1">
    <citation type="journal article" date="2012" name="PLoS Pathog.">
        <title>Diverse lifestyles and strategies of plant pathogenesis encoded in the genomes of eighteen Dothideomycetes fungi.</title>
        <authorList>
            <person name="Ohm R.A."/>
            <person name="Feau N."/>
            <person name="Henrissat B."/>
            <person name="Schoch C.L."/>
            <person name="Horwitz B.A."/>
            <person name="Barry K.W."/>
            <person name="Condon B.J."/>
            <person name="Copeland A.C."/>
            <person name="Dhillon B."/>
            <person name="Glaser F."/>
            <person name="Hesse C.N."/>
            <person name="Kosti I."/>
            <person name="LaButti K."/>
            <person name="Lindquist E.A."/>
            <person name="Lucas S."/>
            <person name="Salamov A.A."/>
            <person name="Bradshaw R.E."/>
            <person name="Ciuffetti L."/>
            <person name="Hamelin R.C."/>
            <person name="Kema G.H.J."/>
            <person name="Lawrence C."/>
            <person name="Scott J.A."/>
            <person name="Spatafora J.W."/>
            <person name="Turgeon B.G."/>
            <person name="de Wit P.J.G.M."/>
            <person name="Zhong S."/>
            <person name="Goodwin S.B."/>
            <person name="Grigoriev I.V."/>
        </authorList>
    </citation>
    <scope>NUCLEOTIDE SEQUENCE [LARGE SCALE GENOMIC DNA]</scope>
    <source>
        <strain evidence="1 2">CIRAD86</strain>
    </source>
</reference>
<gene>
    <name evidence="1" type="ORF">MYCFIDRAFT_176429</name>
</gene>
<dbReference type="GeneID" id="19333562"/>
<dbReference type="HOGENOM" id="CLU_2850718_0_0_1"/>
<dbReference type="VEuPathDB" id="FungiDB:MYCFIDRAFT_176429"/>
<name>M2YTN7_PSEFD</name>
<evidence type="ECO:0000313" key="2">
    <source>
        <dbReference type="Proteomes" id="UP000016932"/>
    </source>
</evidence>
<dbReference type="Proteomes" id="UP000016932">
    <property type="component" value="Unassembled WGS sequence"/>
</dbReference>
<dbReference type="KEGG" id="pfj:MYCFIDRAFT_176429"/>
<keyword evidence="2" id="KW-1185">Reference proteome</keyword>
<protein>
    <submittedName>
        <fullName evidence="1">Uncharacterized protein</fullName>
    </submittedName>
</protein>
<organism evidence="1 2">
    <name type="scientific">Pseudocercospora fijiensis (strain CIRAD86)</name>
    <name type="common">Black leaf streak disease fungus</name>
    <name type="synonym">Mycosphaerella fijiensis</name>
    <dbReference type="NCBI Taxonomy" id="383855"/>
    <lineage>
        <taxon>Eukaryota</taxon>
        <taxon>Fungi</taxon>
        <taxon>Dikarya</taxon>
        <taxon>Ascomycota</taxon>
        <taxon>Pezizomycotina</taxon>
        <taxon>Dothideomycetes</taxon>
        <taxon>Dothideomycetidae</taxon>
        <taxon>Mycosphaerellales</taxon>
        <taxon>Mycosphaerellaceae</taxon>
        <taxon>Pseudocercospora</taxon>
    </lineage>
</organism>
<dbReference type="RefSeq" id="XP_007928393.1">
    <property type="nucleotide sequence ID" value="XM_007930202.1"/>
</dbReference>
<dbReference type="EMBL" id="KB446560">
    <property type="protein sequence ID" value="EME81115.1"/>
    <property type="molecule type" value="Genomic_DNA"/>
</dbReference>
<accession>M2YTN7</accession>
<evidence type="ECO:0000313" key="1">
    <source>
        <dbReference type="EMBL" id="EME81115.1"/>
    </source>
</evidence>
<dbReference type="AlphaFoldDB" id="M2YTN7"/>
<proteinExistence type="predicted"/>